<dbReference type="EMBL" id="BAAAZG010000002">
    <property type="protein sequence ID" value="GAA4060890.1"/>
    <property type="molecule type" value="Genomic_DNA"/>
</dbReference>
<dbReference type="RefSeq" id="WP_344941945.1">
    <property type="nucleotide sequence ID" value="NZ_BAAAZG010000002.1"/>
</dbReference>
<sequence>MTASRVHAGPVRWDTDAIAAQLRGRFPGVLLWWSELNASWMAMVLRPTSHPVGNELLQAATPAELEQRLAAAGVRPVHPQQAVPGTGGMVAGIWSPPTPPPLPQPQRVAPLPPRRERPERLERPGSPKRPERPGPSRRPERPQRRGWLARLLDRLTYTEPWDW</sequence>
<comment type="caution">
    <text evidence="2">The sequence shown here is derived from an EMBL/GenBank/DDBJ whole genome shotgun (WGS) entry which is preliminary data.</text>
</comment>
<proteinExistence type="predicted"/>
<feature type="compositionally biased region" description="Basic and acidic residues" evidence="1">
    <location>
        <begin position="113"/>
        <end position="143"/>
    </location>
</feature>
<evidence type="ECO:0000313" key="2">
    <source>
        <dbReference type="EMBL" id="GAA4060890.1"/>
    </source>
</evidence>
<reference evidence="3" key="1">
    <citation type="journal article" date="2019" name="Int. J. Syst. Evol. Microbiol.">
        <title>The Global Catalogue of Microorganisms (GCM) 10K type strain sequencing project: providing services to taxonomists for standard genome sequencing and annotation.</title>
        <authorList>
            <consortium name="The Broad Institute Genomics Platform"/>
            <consortium name="The Broad Institute Genome Sequencing Center for Infectious Disease"/>
            <person name="Wu L."/>
            <person name="Ma J."/>
        </authorList>
    </citation>
    <scope>NUCLEOTIDE SEQUENCE [LARGE SCALE GENOMIC DNA]</scope>
    <source>
        <strain evidence="3">JCM 16702</strain>
    </source>
</reference>
<accession>A0ABP7V7A4</accession>
<organism evidence="2 3">
    <name type="scientific">Actinomadura miaoliensis</name>
    <dbReference type="NCBI Taxonomy" id="430685"/>
    <lineage>
        <taxon>Bacteria</taxon>
        <taxon>Bacillati</taxon>
        <taxon>Actinomycetota</taxon>
        <taxon>Actinomycetes</taxon>
        <taxon>Streptosporangiales</taxon>
        <taxon>Thermomonosporaceae</taxon>
        <taxon>Actinomadura</taxon>
    </lineage>
</organism>
<feature type="region of interest" description="Disordered" evidence="1">
    <location>
        <begin position="73"/>
        <end position="146"/>
    </location>
</feature>
<evidence type="ECO:0000256" key="1">
    <source>
        <dbReference type="SAM" id="MobiDB-lite"/>
    </source>
</evidence>
<dbReference type="Proteomes" id="UP001500683">
    <property type="component" value="Unassembled WGS sequence"/>
</dbReference>
<gene>
    <name evidence="2" type="ORF">GCM10022214_12210</name>
</gene>
<keyword evidence="3" id="KW-1185">Reference proteome</keyword>
<name>A0ABP7V7A4_9ACTN</name>
<protein>
    <submittedName>
        <fullName evidence="2">Uncharacterized protein</fullName>
    </submittedName>
</protein>
<evidence type="ECO:0000313" key="3">
    <source>
        <dbReference type="Proteomes" id="UP001500683"/>
    </source>
</evidence>